<dbReference type="NCBIfam" id="NF038150">
    <property type="entry name" value="lanthi_synth_IV"/>
    <property type="match status" value="1"/>
</dbReference>
<dbReference type="InterPro" id="IPR007822">
    <property type="entry name" value="LANC-like"/>
</dbReference>
<dbReference type="PRINTS" id="PR01950">
    <property type="entry name" value="LANCSUPER"/>
</dbReference>
<reference evidence="3 4" key="1">
    <citation type="submission" date="2019-03" db="EMBL/GenBank/DDBJ databases">
        <title>Draft genome sequences of novel Actinobacteria.</title>
        <authorList>
            <person name="Sahin N."/>
            <person name="Ay H."/>
            <person name="Saygin H."/>
        </authorList>
    </citation>
    <scope>NUCLEOTIDE SEQUENCE [LARGE SCALE GENOMIC DNA]</scope>
    <source>
        <strain evidence="3 4">JCM 30547</strain>
    </source>
</reference>
<dbReference type="GO" id="GO:0004674">
    <property type="term" value="F:protein serine/threonine kinase activity"/>
    <property type="evidence" value="ECO:0007669"/>
    <property type="project" value="UniProtKB-KW"/>
</dbReference>
<dbReference type="SMART" id="SM00220">
    <property type="entry name" value="S_TKc"/>
    <property type="match status" value="1"/>
</dbReference>
<dbReference type="GO" id="GO:0005524">
    <property type="term" value="F:ATP binding"/>
    <property type="evidence" value="ECO:0007669"/>
    <property type="project" value="InterPro"/>
</dbReference>
<dbReference type="InterPro" id="IPR057929">
    <property type="entry name" value="RamC_N"/>
</dbReference>
<dbReference type="InterPro" id="IPR058053">
    <property type="entry name" value="RamC_C"/>
</dbReference>
<dbReference type="SMART" id="SM01260">
    <property type="entry name" value="LANC_like"/>
    <property type="match status" value="1"/>
</dbReference>
<dbReference type="PANTHER" id="PTHR12736">
    <property type="entry name" value="LANC-LIKE PROTEIN"/>
    <property type="match status" value="1"/>
</dbReference>
<dbReference type="GO" id="GO:0046872">
    <property type="term" value="F:metal ion binding"/>
    <property type="evidence" value="ECO:0007669"/>
    <property type="project" value="UniProtKB-KW"/>
</dbReference>
<evidence type="ECO:0000259" key="2">
    <source>
        <dbReference type="PROSITE" id="PS50011"/>
    </source>
</evidence>
<comment type="caution">
    <text evidence="3">The sequence shown here is derived from an EMBL/GenBank/DDBJ whole genome shotgun (WGS) entry which is preliminary data.</text>
</comment>
<dbReference type="GO" id="GO:0005886">
    <property type="term" value="C:plasma membrane"/>
    <property type="evidence" value="ECO:0007669"/>
    <property type="project" value="TreeGrafter"/>
</dbReference>
<evidence type="ECO:0000313" key="3">
    <source>
        <dbReference type="EMBL" id="TDC33658.1"/>
    </source>
</evidence>
<protein>
    <submittedName>
        <fullName evidence="3">Serine/threonine protein kinase</fullName>
    </submittedName>
</protein>
<keyword evidence="1" id="KW-0862">Zinc</keyword>
<keyword evidence="4" id="KW-1185">Reference proteome</keyword>
<name>A0A4R4QDV7_9ACTN</name>
<dbReference type="Pfam" id="PF00069">
    <property type="entry name" value="Pkinase"/>
    <property type="match status" value="1"/>
</dbReference>
<accession>A0A4R4QDV7</accession>
<dbReference type="InterPro" id="IPR011009">
    <property type="entry name" value="Kinase-like_dom_sf"/>
</dbReference>
<feature type="binding site" evidence="1">
    <location>
        <position position="846"/>
    </location>
    <ligand>
        <name>Zn(2+)</name>
        <dbReference type="ChEBI" id="CHEBI:29105"/>
    </ligand>
</feature>
<dbReference type="GO" id="GO:0005975">
    <property type="term" value="P:carbohydrate metabolic process"/>
    <property type="evidence" value="ECO:0007669"/>
    <property type="project" value="InterPro"/>
</dbReference>
<dbReference type="Pfam" id="PF25816">
    <property type="entry name" value="RamC_N"/>
    <property type="match status" value="1"/>
</dbReference>
<dbReference type="PROSITE" id="PS50011">
    <property type="entry name" value="PROTEIN_KINASE_DOM"/>
    <property type="match status" value="1"/>
</dbReference>
<dbReference type="SUPFAM" id="SSF56112">
    <property type="entry name" value="Protein kinase-like (PK-like)"/>
    <property type="match status" value="1"/>
</dbReference>
<dbReference type="Gene3D" id="1.50.10.10">
    <property type="match status" value="1"/>
</dbReference>
<feature type="domain" description="Protein kinase" evidence="2">
    <location>
        <begin position="271"/>
        <end position="527"/>
    </location>
</feature>
<dbReference type="Gene3D" id="1.10.510.10">
    <property type="entry name" value="Transferase(Phosphotransferase) domain 1"/>
    <property type="match status" value="1"/>
</dbReference>
<keyword evidence="3" id="KW-0723">Serine/threonine-protein kinase</keyword>
<dbReference type="Pfam" id="PF05147">
    <property type="entry name" value="LANC_like"/>
    <property type="match status" value="1"/>
</dbReference>
<sequence length="929" mass="99898">MRTTAFVWLMHRLGGVTCQSITRTENRRKATSIHGQLVRGCAVSRLPGGTTPCRPGSPPALAIGMPSPLVDITEARLTNVPGWSVRETDFWCTVRPDGVETRAQGWKLHVSATVASAPEVLTRVLDVLVPAGCVFKFAGSPEHVRELNGGHYPRGGAGKFVTIYPVDDDQFRCLAAELHQATDGLPGPTILSDRPYRPGSLVHYRYGAFIGEQRLGNDGHLLEVITAPDGSKVEDRRDAWFNPPEWAPLPFPDEQPVVAEEVDGVLLAGRFVVRRAIRHANKGGVFEAIDQVTGDEVIVKQARAGVGDGPDGWDLQAALRNEAEMLDQLGEQSPAPRRIALFDQDGDLFLVQERIDGKTLRAWRAEQPVALPWRETAGRLIDLVAAVHAQGVVLRDLSPLNVMVREDGTLAIIDLEYAALAGTKSVAAVTPGYGAPEISRRDEATPAADHHALGGLLFLLCTGADPILTEAVPPGTDPAQEAKRLEAWLTLIAETDDRTAEALPLILGLRRPDPADRWGLEKARAFLAGNHVPAASANTSASYGPGGLLDNGVSHLLAKLDPNTGERLWPPSVYGDSGDPCNIYHGAAGPMAVLTWVAELREDAAAVDGVQAAAGWIRERLGPSPELLPGLYFGRAGTIVALHEAARLLADDDLSAYAMTQLGRLPLEWPNPDVTHGLAGAGFATLELWNHTHDPALAARARKYAEVLADRAERQAGRLLWPVPDTFDSKLAGLTDYGFAHGTAGIASYLLAAGTRLDEPEWIDLAVEAGRLFDQEALESDEGTLWTSGPNDSRPLDYWCSGSAGIGTFLVRLWRTTGDPRTLELAEGAAEAVWRRRWLAGTSVCHGLAGTGEFLLDLAEATGKELHRFRAEGLAEAIAARAASVDGQLLAPDESMRGFGADYAVGVSGWVAFLLRLQHGGPRRWMAES</sequence>
<feature type="binding site" evidence="1">
    <location>
        <position position="800"/>
    </location>
    <ligand>
        <name>Zn(2+)</name>
        <dbReference type="ChEBI" id="CHEBI:29105"/>
    </ligand>
</feature>
<proteinExistence type="predicted"/>
<dbReference type="EMBL" id="SMKA01000012">
    <property type="protein sequence ID" value="TDC33658.1"/>
    <property type="molecule type" value="Genomic_DNA"/>
</dbReference>
<evidence type="ECO:0000256" key="1">
    <source>
        <dbReference type="PIRSR" id="PIRSR607822-1"/>
    </source>
</evidence>
<keyword evidence="3" id="KW-0808">Transferase</keyword>
<dbReference type="InterPro" id="IPR012341">
    <property type="entry name" value="6hp_glycosidase-like_sf"/>
</dbReference>
<gene>
    <name evidence="3" type="ORF">E1261_05515</name>
</gene>
<feature type="binding site" evidence="1">
    <location>
        <position position="845"/>
    </location>
    <ligand>
        <name>Zn(2+)</name>
        <dbReference type="ChEBI" id="CHEBI:29105"/>
    </ligand>
</feature>
<keyword evidence="3" id="KW-0418">Kinase</keyword>
<dbReference type="Proteomes" id="UP000295075">
    <property type="component" value="Unassembled WGS sequence"/>
</dbReference>
<evidence type="ECO:0000313" key="4">
    <source>
        <dbReference type="Proteomes" id="UP000295075"/>
    </source>
</evidence>
<organism evidence="3 4">
    <name type="scientific">Kribbella albertanoniae</name>
    <dbReference type="NCBI Taxonomy" id="1266829"/>
    <lineage>
        <taxon>Bacteria</taxon>
        <taxon>Bacillati</taxon>
        <taxon>Actinomycetota</taxon>
        <taxon>Actinomycetes</taxon>
        <taxon>Propionibacteriales</taxon>
        <taxon>Kribbellaceae</taxon>
        <taxon>Kribbella</taxon>
    </lineage>
</organism>
<dbReference type="AlphaFoldDB" id="A0A4R4QDV7"/>
<dbReference type="PANTHER" id="PTHR12736:SF21">
    <property type="entry name" value="LANC-LIKE PROTEIN 2"/>
    <property type="match status" value="1"/>
</dbReference>
<dbReference type="GO" id="GO:0031179">
    <property type="term" value="P:peptide modification"/>
    <property type="evidence" value="ECO:0007669"/>
    <property type="project" value="InterPro"/>
</dbReference>
<dbReference type="CDD" id="cd04791">
    <property type="entry name" value="LanC_SerThrkinase"/>
    <property type="match status" value="1"/>
</dbReference>
<keyword evidence="1" id="KW-0479">Metal-binding</keyword>
<dbReference type="InterPro" id="IPR000719">
    <property type="entry name" value="Prot_kinase_dom"/>
</dbReference>
<dbReference type="OrthoDB" id="3811968at2"/>
<dbReference type="SUPFAM" id="SSF158745">
    <property type="entry name" value="LanC-like"/>
    <property type="match status" value="1"/>
</dbReference>